<name>A0ABV8TCJ5_9ACTN</name>
<protein>
    <submittedName>
        <fullName evidence="2">Uncharacterized protein</fullName>
    </submittedName>
</protein>
<dbReference type="EMBL" id="JBHSDP010000011">
    <property type="protein sequence ID" value="MFC4328299.1"/>
    <property type="molecule type" value="Genomic_DNA"/>
</dbReference>
<sequence>MATTPRSPWCDLPIPIRFGSELPVLLRHDRWPTTLARLPWRPVTNDHALNKPRGGLWTAPAILPEGKWRPIPRRSTWSEWCETEGGRDLATGWHTQIFPDPAAPFAVINCAADAVALYEAFPDEDNPIPQFLAEQGFTGHHLEKAIDWQALLSSGVAGVYLTRRGIHETRLPDMSIVPSLNTWDLPTVWFGRRAFRVGKTWKTPPVKELYDDGELLDALAALGSEIISEHVRGQFHEELEGMKAEVATAKPAEADALMKRLEELVKFGILTGILDASEEDDDPTGGEGGLVPGME</sequence>
<dbReference type="Proteomes" id="UP001595824">
    <property type="component" value="Unassembled WGS sequence"/>
</dbReference>
<gene>
    <name evidence="2" type="ORF">ACFPC0_10725</name>
</gene>
<accession>A0ABV8TCJ5</accession>
<organism evidence="2 3">
    <name type="scientific">Streptomyces andamanensis</name>
    <dbReference type="NCBI Taxonomy" id="1565035"/>
    <lineage>
        <taxon>Bacteria</taxon>
        <taxon>Bacillati</taxon>
        <taxon>Actinomycetota</taxon>
        <taxon>Actinomycetes</taxon>
        <taxon>Kitasatosporales</taxon>
        <taxon>Streptomycetaceae</taxon>
        <taxon>Streptomyces</taxon>
    </lineage>
</organism>
<keyword evidence="3" id="KW-1185">Reference proteome</keyword>
<comment type="caution">
    <text evidence="2">The sequence shown here is derived from an EMBL/GenBank/DDBJ whole genome shotgun (WGS) entry which is preliminary data.</text>
</comment>
<evidence type="ECO:0000256" key="1">
    <source>
        <dbReference type="SAM" id="MobiDB-lite"/>
    </source>
</evidence>
<feature type="region of interest" description="Disordered" evidence="1">
    <location>
        <begin position="276"/>
        <end position="295"/>
    </location>
</feature>
<evidence type="ECO:0000313" key="2">
    <source>
        <dbReference type="EMBL" id="MFC4328299.1"/>
    </source>
</evidence>
<feature type="compositionally biased region" description="Gly residues" evidence="1">
    <location>
        <begin position="285"/>
        <end position="295"/>
    </location>
</feature>
<reference evidence="3" key="1">
    <citation type="journal article" date="2019" name="Int. J. Syst. Evol. Microbiol.">
        <title>The Global Catalogue of Microorganisms (GCM) 10K type strain sequencing project: providing services to taxonomists for standard genome sequencing and annotation.</title>
        <authorList>
            <consortium name="The Broad Institute Genomics Platform"/>
            <consortium name="The Broad Institute Genome Sequencing Center for Infectious Disease"/>
            <person name="Wu L."/>
            <person name="Ma J."/>
        </authorList>
    </citation>
    <scope>NUCLEOTIDE SEQUENCE [LARGE SCALE GENOMIC DNA]</scope>
    <source>
        <strain evidence="3">PCU 347</strain>
    </source>
</reference>
<proteinExistence type="predicted"/>
<evidence type="ECO:0000313" key="3">
    <source>
        <dbReference type="Proteomes" id="UP001595824"/>
    </source>
</evidence>
<dbReference type="RefSeq" id="WP_381738458.1">
    <property type="nucleotide sequence ID" value="NZ_JBHSDP010000011.1"/>
</dbReference>